<name>A0A6G1CXT9_9ORYZ</name>
<protein>
    <submittedName>
        <fullName evidence="1">Uncharacterized protein</fullName>
    </submittedName>
</protein>
<evidence type="ECO:0000313" key="2">
    <source>
        <dbReference type="Proteomes" id="UP000479710"/>
    </source>
</evidence>
<evidence type="ECO:0000313" key="1">
    <source>
        <dbReference type="EMBL" id="KAF0904907.1"/>
    </source>
</evidence>
<dbReference type="AlphaFoldDB" id="A0A6G1CXT9"/>
<sequence length="92" mass="9968">MGRPAMRIGGHGFRVDNGELLLVVLSGNGAANRMAEVLLMLAEEVEGLGMGRNSEERQLESGSHGGVLGSMAETMVRRRAQAGRLWMEWSKT</sequence>
<proteinExistence type="predicted"/>
<comment type="caution">
    <text evidence="1">The sequence shown here is derived from an EMBL/GenBank/DDBJ whole genome shotgun (WGS) entry which is preliminary data.</text>
</comment>
<dbReference type="EMBL" id="SPHZ02000008">
    <property type="protein sequence ID" value="KAF0904907.1"/>
    <property type="molecule type" value="Genomic_DNA"/>
</dbReference>
<gene>
    <name evidence="1" type="ORF">E2562_038692</name>
</gene>
<accession>A0A6G1CXT9</accession>
<dbReference type="Proteomes" id="UP000479710">
    <property type="component" value="Unassembled WGS sequence"/>
</dbReference>
<reference evidence="1 2" key="1">
    <citation type="submission" date="2019-11" db="EMBL/GenBank/DDBJ databases">
        <title>Whole genome sequence of Oryza granulata.</title>
        <authorList>
            <person name="Li W."/>
        </authorList>
    </citation>
    <scope>NUCLEOTIDE SEQUENCE [LARGE SCALE GENOMIC DNA]</scope>
    <source>
        <strain evidence="2">cv. Menghai</strain>
        <tissue evidence="1">Leaf</tissue>
    </source>
</reference>
<organism evidence="1 2">
    <name type="scientific">Oryza meyeriana var. granulata</name>
    <dbReference type="NCBI Taxonomy" id="110450"/>
    <lineage>
        <taxon>Eukaryota</taxon>
        <taxon>Viridiplantae</taxon>
        <taxon>Streptophyta</taxon>
        <taxon>Embryophyta</taxon>
        <taxon>Tracheophyta</taxon>
        <taxon>Spermatophyta</taxon>
        <taxon>Magnoliopsida</taxon>
        <taxon>Liliopsida</taxon>
        <taxon>Poales</taxon>
        <taxon>Poaceae</taxon>
        <taxon>BOP clade</taxon>
        <taxon>Oryzoideae</taxon>
        <taxon>Oryzeae</taxon>
        <taxon>Oryzinae</taxon>
        <taxon>Oryza</taxon>
        <taxon>Oryza meyeriana</taxon>
    </lineage>
</organism>
<keyword evidence="2" id="KW-1185">Reference proteome</keyword>